<dbReference type="EMBL" id="UZAH01001397">
    <property type="protein sequence ID" value="VDO19710.1"/>
    <property type="molecule type" value="Genomic_DNA"/>
</dbReference>
<protein>
    <submittedName>
        <fullName evidence="3">DUF1308 domain-containing protein</fullName>
    </submittedName>
</protein>
<gene>
    <name evidence="1" type="ORF">HPBE_LOCUS1328</name>
</gene>
<name>A0A183F585_HELPZ</name>
<proteinExistence type="predicted"/>
<dbReference type="OrthoDB" id="5874582at2759"/>
<keyword evidence="2" id="KW-1185">Reference proteome</keyword>
<organism evidence="2 3">
    <name type="scientific">Heligmosomoides polygyrus</name>
    <name type="common">Parasitic roundworm</name>
    <dbReference type="NCBI Taxonomy" id="6339"/>
    <lineage>
        <taxon>Eukaryota</taxon>
        <taxon>Metazoa</taxon>
        <taxon>Ecdysozoa</taxon>
        <taxon>Nematoda</taxon>
        <taxon>Chromadorea</taxon>
        <taxon>Rhabditida</taxon>
        <taxon>Rhabditina</taxon>
        <taxon>Rhabditomorpha</taxon>
        <taxon>Strongyloidea</taxon>
        <taxon>Heligmosomidae</taxon>
        <taxon>Heligmosomoides</taxon>
    </lineage>
</organism>
<reference evidence="3" key="2">
    <citation type="submission" date="2019-09" db="UniProtKB">
        <authorList>
            <consortium name="WormBaseParasite"/>
        </authorList>
    </citation>
    <scope>IDENTIFICATION</scope>
</reference>
<evidence type="ECO:0000313" key="3">
    <source>
        <dbReference type="WBParaSite" id="HPBE_0000132701-mRNA-1"/>
    </source>
</evidence>
<dbReference type="Proteomes" id="UP000050761">
    <property type="component" value="Unassembled WGS sequence"/>
</dbReference>
<evidence type="ECO:0000313" key="2">
    <source>
        <dbReference type="Proteomes" id="UP000050761"/>
    </source>
</evidence>
<accession>A0A183F585</accession>
<dbReference type="AlphaFoldDB" id="A0A183F585"/>
<evidence type="ECO:0000313" key="1">
    <source>
        <dbReference type="EMBL" id="VDO19710.1"/>
    </source>
</evidence>
<sequence length="340" mass="38575">MDTGNPFFFRVNEFILVPPPSANEIVLGLVLALRRYGPNHERIGNMSIAVEGCTDAISIMPRLCEFSVTNTKVDEFLCAETRANVSTAMRFSELPASSEAQHFLTNAVRRFLPAYPEASILPLRVFRPSVADRKWIRDRTEGFFNYSKDKKEARQRMGKLFNVACAALSAATHIGDDRSTHSLTAVVKNLRAHPVCLHLEVYRLSSETGWKSQRPADVWIVDSNIVAQMVVHKAKFDYKTRITYVELRSTVSCHLSLARAVERFCRRRSETEHEVDICVRLGNLPSGADPVFTLLAEHKIFAELDKDDQPRRAHQILDAVYDHRAHLYCIISFIPGNLDF</sequence>
<dbReference type="WBParaSite" id="HPBE_0000132701-mRNA-1">
    <property type="protein sequence ID" value="HPBE_0000132701-mRNA-1"/>
    <property type="gene ID" value="HPBE_0000132701"/>
</dbReference>
<accession>A0A3P7TCP8</accession>
<reference evidence="1 2" key="1">
    <citation type="submission" date="2018-11" db="EMBL/GenBank/DDBJ databases">
        <authorList>
            <consortium name="Pathogen Informatics"/>
        </authorList>
    </citation>
    <scope>NUCLEOTIDE SEQUENCE [LARGE SCALE GENOMIC DNA]</scope>
</reference>